<evidence type="ECO:0000313" key="3">
    <source>
        <dbReference type="Proteomes" id="UP000037043"/>
    </source>
</evidence>
<sequence>MNKIISKAFVGIILILLLILNLVIMLRFNNVTEDIGRNYEELNHLKRDIDNLSKDLNKLSEKQDWVNNKEYKIIEISDDYKTVKIMIQGSLKELDNNSDVYLLYGKAADDSTDDIKWIKTHLSISYGLGFSKKLDLPYQENYKFKILEEGSNRLRSEELFYISFKEDVENRMTTHVFSNSKTKDFITLNLNINNDYKGLEKLKVKNIKINIYNGKDIAKTVLIYSNGKLVEDNNELNINTSTAYSDSDKNKYFNIERLNYNIKIKDDIKNDTNLKFETEIEDYMGKKFNYKVNDD</sequence>
<dbReference type="AlphaFoldDB" id="A0A0L6Z904"/>
<gene>
    <name evidence="2" type="ORF">CLHOM_20570</name>
</gene>
<keyword evidence="3" id="KW-1185">Reference proteome</keyword>
<dbReference type="Proteomes" id="UP000037043">
    <property type="component" value="Unassembled WGS sequence"/>
</dbReference>
<proteinExistence type="predicted"/>
<accession>A0A0L6Z904</accession>
<name>A0A0L6Z904_9CLOT</name>
<feature type="coiled-coil region" evidence="1">
    <location>
        <begin position="42"/>
        <end position="69"/>
    </location>
</feature>
<evidence type="ECO:0000313" key="2">
    <source>
        <dbReference type="EMBL" id="KOA19449.1"/>
    </source>
</evidence>
<dbReference type="EMBL" id="LHUR01000023">
    <property type="protein sequence ID" value="KOA19449.1"/>
    <property type="molecule type" value="Genomic_DNA"/>
</dbReference>
<organism evidence="2 3">
    <name type="scientific">Clostridium homopropionicum DSM 5847</name>
    <dbReference type="NCBI Taxonomy" id="1121318"/>
    <lineage>
        <taxon>Bacteria</taxon>
        <taxon>Bacillati</taxon>
        <taxon>Bacillota</taxon>
        <taxon>Clostridia</taxon>
        <taxon>Eubacteriales</taxon>
        <taxon>Clostridiaceae</taxon>
        <taxon>Clostridium</taxon>
    </lineage>
</organism>
<dbReference type="RefSeq" id="WP_052221600.1">
    <property type="nucleotide sequence ID" value="NZ_LHUR01000023.1"/>
</dbReference>
<protein>
    <submittedName>
        <fullName evidence="2">Uncharacterized protein</fullName>
    </submittedName>
</protein>
<reference evidence="3" key="1">
    <citation type="submission" date="2015-08" db="EMBL/GenBank/DDBJ databases">
        <title>Genome sequence of the strict anaerobe Clostridium homopropionicum LuHBu1 (DSM 5847T).</title>
        <authorList>
            <person name="Poehlein A."/>
            <person name="Beck M."/>
            <person name="Schiel-Bengelsdorf B."/>
            <person name="Bengelsdorf F.R."/>
            <person name="Daniel R."/>
            <person name="Duerre P."/>
        </authorList>
    </citation>
    <scope>NUCLEOTIDE SEQUENCE [LARGE SCALE GENOMIC DNA]</scope>
    <source>
        <strain evidence="3">DSM 5847</strain>
    </source>
</reference>
<dbReference type="PATRIC" id="fig|1121318.3.peg.2074"/>
<comment type="caution">
    <text evidence="2">The sequence shown here is derived from an EMBL/GenBank/DDBJ whole genome shotgun (WGS) entry which is preliminary data.</text>
</comment>
<keyword evidence="1" id="KW-0175">Coiled coil</keyword>
<evidence type="ECO:0000256" key="1">
    <source>
        <dbReference type="SAM" id="Coils"/>
    </source>
</evidence>